<dbReference type="Proteomes" id="UP001054945">
    <property type="component" value="Unassembled WGS sequence"/>
</dbReference>
<accession>A0AAV4RIR4</accession>
<feature type="compositionally biased region" description="Polar residues" evidence="1">
    <location>
        <begin position="15"/>
        <end position="37"/>
    </location>
</feature>
<gene>
    <name evidence="2" type="ORF">CEXT_462741</name>
</gene>
<keyword evidence="3" id="KW-1185">Reference proteome</keyword>
<name>A0AAV4RIR4_CAEEX</name>
<protein>
    <submittedName>
        <fullName evidence="2">Uncharacterized protein</fullName>
    </submittedName>
</protein>
<organism evidence="2 3">
    <name type="scientific">Caerostris extrusa</name>
    <name type="common">Bark spider</name>
    <name type="synonym">Caerostris bankana</name>
    <dbReference type="NCBI Taxonomy" id="172846"/>
    <lineage>
        <taxon>Eukaryota</taxon>
        <taxon>Metazoa</taxon>
        <taxon>Ecdysozoa</taxon>
        <taxon>Arthropoda</taxon>
        <taxon>Chelicerata</taxon>
        <taxon>Arachnida</taxon>
        <taxon>Araneae</taxon>
        <taxon>Araneomorphae</taxon>
        <taxon>Entelegynae</taxon>
        <taxon>Araneoidea</taxon>
        <taxon>Araneidae</taxon>
        <taxon>Caerostris</taxon>
    </lineage>
</organism>
<comment type="caution">
    <text evidence="2">The sequence shown here is derived from an EMBL/GenBank/DDBJ whole genome shotgun (WGS) entry which is preliminary data.</text>
</comment>
<feature type="region of interest" description="Disordered" evidence="1">
    <location>
        <begin position="1"/>
        <end position="42"/>
    </location>
</feature>
<dbReference type="EMBL" id="BPLR01008035">
    <property type="protein sequence ID" value="GIY21585.1"/>
    <property type="molecule type" value="Genomic_DNA"/>
</dbReference>
<evidence type="ECO:0000313" key="2">
    <source>
        <dbReference type="EMBL" id="GIY21585.1"/>
    </source>
</evidence>
<proteinExistence type="predicted"/>
<evidence type="ECO:0000256" key="1">
    <source>
        <dbReference type="SAM" id="MobiDB-lite"/>
    </source>
</evidence>
<reference evidence="2 3" key="1">
    <citation type="submission" date="2021-06" db="EMBL/GenBank/DDBJ databases">
        <title>Caerostris extrusa draft genome.</title>
        <authorList>
            <person name="Kono N."/>
            <person name="Arakawa K."/>
        </authorList>
    </citation>
    <scope>NUCLEOTIDE SEQUENCE [LARGE SCALE GENOMIC DNA]</scope>
</reference>
<evidence type="ECO:0000313" key="3">
    <source>
        <dbReference type="Proteomes" id="UP001054945"/>
    </source>
</evidence>
<dbReference type="AlphaFoldDB" id="A0AAV4RIR4"/>
<sequence>MPQNSQRPPGVAVSSRAQLSGQKKTTTKAKLNPTSSALKGCHHRPESMDITQAIMTDSTSNLFPEITETIVDISIRSALHYLQYKEILLPDNILVHSIPAELYTACLTFGQLHYSVSTPGPTSRYNIF</sequence>